<protein>
    <submittedName>
        <fullName evidence="13">Amiloride-sensitive sodium channel subunit gamma</fullName>
    </submittedName>
</protein>
<gene>
    <name evidence="13" type="ORF">CGI_10026953</name>
</gene>
<evidence type="ECO:0000256" key="7">
    <source>
        <dbReference type="ARBA" id="ARBA00023065"/>
    </source>
</evidence>
<dbReference type="Pfam" id="PF00858">
    <property type="entry name" value="ASC"/>
    <property type="match status" value="2"/>
</dbReference>
<keyword evidence="6" id="KW-0915">Sodium</keyword>
<organism evidence="13">
    <name type="scientific">Magallana gigas</name>
    <name type="common">Pacific oyster</name>
    <name type="synonym">Crassostrea gigas</name>
    <dbReference type="NCBI Taxonomy" id="29159"/>
    <lineage>
        <taxon>Eukaryota</taxon>
        <taxon>Metazoa</taxon>
        <taxon>Spiralia</taxon>
        <taxon>Lophotrochozoa</taxon>
        <taxon>Mollusca</taxon>
        <taxon>Bivalvia</taxon>
        <taxon>Autobranchia</taxon>
        <taxon>Pteriomorphia</taxon>
        <taxon>Ostreida</taxon>
        <taxon>Ostreoidea</taxon>
        <taxon>Ostreidae</taxon>
        <taxon>Magallana</taxon>
    </lineage>
</organism>
<dbReference type="InParanoid" id="K1RY54"/>
<accession>K1RY54</accession>
<keyword evidence="5" id="KW-1133">Transmembrane helix</keyword>
<evidence type="ECO:0000256" key="4">
    <source>
        <dbReference type="ARBA" id="ARBA00022692"/>
    </source>
</evidence>
<evidence type="ECO:0000256" key="10">
    <source>
        <dbReference type="ARBA" id="ARBA00023303"/>
    </source>
</evidence>
<evidence type="ECO:0000256" key="1">
    <source>
        <dbReference type="ARBA" id="ARBA00004141"/>
    </source>
</evidence>
<keyword evidence="7 11" id="KW-0406">Ion transport</keyword>
<keyword evidence="8" id="KW-0472">Membrane</keyword>
<proteinExistence type="inferred from homology"/>
<dbReference type="GO" id="GO:0005886">
    <property type="term" value="C:plasma membrane"/>
    <property type="evidence" value="ECO:0007669"/>
    <property type="project" value="TreeGrafter"/>
</dbReference>
<dbReference type="EMBL" id="JH816287">
    <property type="protein sequence ID" value="EKC39946.1"/>
    <property type="molecule type" value="Genomic_DNA"/>
</dbReference>
<dbReference type="Gene3D" id="2.60.470.10">
    <property type="entry name" value="Acid-sensing ion channels like domains"/>
    <property type="match status" value="1"/>
</dbReference>
<keyword evidence="3 11" id="KW-0894">Sodium channel</keyword>
<evidence type="ECO:0000256" key="6">
    <source>
        <dbReference type="ARBA" id="ARBA00023053"/>
    </source>
</evidence>
<keyword evidence="2 11" id="KW-0813">Transport</keyword>
<comment type="similarity">
    <text evidence="11">Belongs to the amiloride-sensitive sodium channel (TC 1.A.6) family.</text>
</comment>
<evidence type="ECO:0000313" key="13">
    <source>
        <dbReference type="EMBL" id="EKC39946.1"/>
    </source>
</evidence>
<name>K1RY54_MAGGI</name>
<keyword evidence="10 11" id="KW-0407">Ion channel</keyword>
<feature type="region of interest" description="Disordered" evidence="12">
    <location>
        <begin position="37"/>
        <end position="71"/>
    </location>
</feature>
<sequence length="352" mass="41138">MSRNNQKYHDGWTLGVDQEMAYRNSRNSGLFGLGSSPWEAQSHDTGSLSKRFYPDYRSADPRPDYEDREQKRKKRFVEGFDDFDFDNMSYYDDYYSDYYYVDDIFRGAERDSVFKIESSFRSLYLSMPRNFTLVNTPEYGNCFTIQSKGFVAKKTGPKSGLTLILYMENDEYLKGLSQGYGMRLQIHDQDTFPLPDEEGIFVSSSYETHVGLRLVCRIVCEQSVMVRECGCYFHEYKEFYHFSNSPFKNKWCRTQSGLCERFPLQCFTLTSITDPRLLSLNFLKVTIYYEDLNYEKIEEEPEIATAQFASDVGGAIGLWIGLSVLAIFEVVQFFLELCKYGFHVCKHNSDER</sequence>
<evidence type="ECO:0000256" key="5">
    <source>
        <dbReference type="ARBA" id="ARBA00022989"/>
    </source>
</evidence>
<dbReference type="GO" id="GO:0015280">
    <property type="term" value="F:ligand-gated sodium channel activity"/>
    <property type="evidence" value="ECO:0007669"/>
    <property type="project" value="TreeGrafter"/>
</dbReference>
<evidence type="ECO:0000256" key="3">
    <source>
        <dbReference type="ARBA" id="ARBA00022461"/>
    </source>
</evidence>
<feature type="compositionally biased region" description="Basic and acidic residues" evidence="12">
    <location>
        <begin position="52"/>
        <end position="70"/>
    </location>
</feature>
<keyword evidence="9 11" id="KW-0739">Sodium transport</keyword>
<evidence type="ECO:0000256" key="12">
    <source>
        <dbReference type="SAM" id="MobiDB-lite"/>
    </source>
</evidence>
<dbReference type="AlphaFoldDB" id="K1RY54"/>
<comment type="subcellular location">
    <subcellularLocation>
        <location evidence="1">Membrane</location>
        <topology evidence="1">Multi-pass membrane protein</topology>
    </subcellularLocation>
</comment>
<dbReference type="PANTHER" id="PTHR11690:SF248">
    <property type="entry name" value="PICKPOCKET 17, ISOFORM A"/>
    <property type="match status" value="1"/>
</dbReference>
<dbReference type="PANTHER" id="PTHR11690">
    <property type="entry name" value="AMILORIDE-SENSITIVE SODIUM CHANNEL-RELATED"/>
    <property type="match status" value="1"/>
</dbReference>
<evidence type="ECO:0000256" key="9">
    <source>
        <dbReference type="ARBA" id="ARBA00023201"/>
    </source>
</evidence>
<evidence type="ECO:0000256" key="8">
    <source>
        <dbReference type="ARBA" id="ARBA00023136"/>
    </source>
</evidence>
<dbReference type="PRINTS" id="PR01078">
    <property type="entry name" value="AMINACHANNEL"/>
</dbReference>
<reference evidence="13" key="1">
    <citation type="journal article" date="2012" name="Nature">
        <title>The oyster genome reveals stress adaptation and complexity of shell formation.</title>
        <authorList>
            <person name="Zhang G."/>
            <person name="Fang X."/>
            <person name="Guo X."/>
            <person name="Li L."/>
            <person name="Luo R."/>
            <person name="Xu F."/>
            <person name="Yang P."/>
            <person name="Zhang L."/>
            <person name="Wang X."/>
            <person name="Qi H."/>
            <person name="Xiong Z."/>
            <person name="Que H."/>
            <person name="Xie Y."/>
            <person name="Holland P.W."/>
            <person name="Paps J."/>
            <person name="Zhu Y."/>
            <person name="Wu F."/>
            <person name="Chen Y."/>
            <person name="Wang J."/>
            <person name="Peng C."/>
            <person name="Meng J."/>
            <person name="Yang L."/>
            <person name="Liu J."/>
            <person name="Wen B."/>
            <person name="Zhang N."/>
            <person name="Huang Z."/>
            <person name="Zhu Q."/>
            <person name="Feng Y."/>
            <person name="Mount A."/>
            <person name="Hedgecock D."/>
            <person name="Xu Z."/>
            <person name="Liu Y."/>
            <person name="Domazet-Loso T."/>
            <person name="Du Y."/>
            <person name="Sun X."/>
            <person name="Zhang S."/>
            <person name="Liu B."/>
            <person name="Cheng P."/>
            <person name="Jiang X."/>
            <person name="Li J."/>
            <person name="Fan D."/>
            <person name="Wang W."/>
            <person name="Fu W."/>
            <person name="Wang T."/>
            <person name="Wang B."/>
            <person name="Zhang J."/>
            <person name="Peng Z."/>
            <person name="Li Y."/>
            <person name="Li N."/>
            <person name="Wang J."/>
            <person name="Chen M."/>
            <person name="He Y."/>
            <person name="Tan F."/>
            <person name="Song X."/>
            <person name="Zheng Q."/>
            <person name="Huang R."/>
            <person name="Yang H."/>
            <person name="Du X."/>
            <person name="Chen L."/>
            <person name="Yang M."/>
            <person name="Gaffney P.M."/>
            <person name="Wang S."/>
            <person name="Luo L."/>
            <person name="She Z."/>
            <person name="Ming Y."/>
            <person name="Huang W."/>
            <person name="Zhang S."/>
            <person name="Huang B."/>
            <person name="Zhang Y."/>
            <person name="Qu T."/>
            <person name="Ni P."/>
            <person name="Miao G."/>
            <person name="Wang J."/>
            <person name="Wang Q."/>
            <person name="Steinberg C.E."/>
            <person name="Wang H."/>
            <person name="Li N."/>
            <person name="Qian L."/>
            <person name="Zhang G."/>
            <person name="Li Y."/>
            <person name="Yang H."/>
            <person name="Liu X."/>
            <person name="Wang J."/>
            <person name="Yin Y."/>
            <person name="Wang J."/>
        </authorList>
    </citation>
    <scope>NUCLEOTIDE SEQUENCE [LARGE SCALE GENOMIC DNA]</scope>
    <source>
        <strain evidence="13">05x7-T-G4-1.051#20</strain>
    </source>
</reference>
<keyword evidence="4 11" id="KW-0812">Transmembrane</keyword>
<evidence type="ECO:0000256" key="2">
    <source>
        <dbReference type="ARBA" id="ARBA00022448"/>
    </source>
</evidence>
<evidence type="ECO:0000256" key="11">
    <source>
        <dbReference type="RuleBase" id="RU000679"/>
    </source>
</evidence>
<dbReference type="InterPro" id="IPR001873">
    <property type="entry name" value="ENaC"/>
</dbReference>
<dbReference type="HOGENOM" id="CLU_788117_0_0_1"/>